<proteinExistence type="predicted"/>
<evidence type="ECO:0000313" key="1">
    <source>
        <dbReference type="EMBL" id="QBQ07413.1"/>
    </source>
</evidence>
<dbReference type="OrthoDB" id="389548at2"/>
<dbReference type="AlphaFoldDB" id="A0A4P7AI93"/>
<keyword evidence="2" id="KW-1185">Reference proteome</keyword>
<reference evidence="1 2" key="1">
    <citation type="submission" date="2019-03" db="EMBL/GenBank/DDBJ databases">
        <title>Complete genome sequence of Spiroplasma gladiatoris TG-1 (DSM 22552).</title>
        <authorList>
            <person name="Lin Y.-C."/>
            <person name="Chou L."/>
            <person name="Kuo C.-H."/>
        </authorList>
    </citation>
    <scope>NUCLEOTIDE SEQUENCE [LARGE SCALE GENOMIC DNA]</scope>
    <source>
        <strain evidence="1 2">TG-1</strain>
    </source>
</reference>
<accession>A0A4P7AI93</accession>
<name>A0A4P7AI93_9MOLU</name>
<dbReference type="Proteomes" id="UP000294309">
    <property type="component" value="Chromosome"/>
</dbReference>
<dbReference type="RefSeq" id="WP_134297206.1">
    <property type="nucleotide sequence ID" value="NZ_CP038013.1"/>
</dbReference>
<gene>
    <name evidence="1" type="ORF">SGLAD_v1c02140</name>
</gene>
<dbReference type="KEGG" id="sgq:SGLAD_v1c02140"/>
<protein>
    <submittedName>
        <fullName evidence="1">Uncharacterized protein</fullName>
    </submittedName>
</protein>
<organism evidence="1 2">
    <name type="scientific">Spiroplasma gladiatoris</name>
    <dbReference type="NCBI Taxonomy" id="2143"/>
    <lineage>
        <taxon>Bacteria</taxon>
        <taxon>Bacillati</taxon>
        <taxon>Mycoplasmatota</taxon>
        <taxon>Mollicutes</taxon>
        <taxon>Entomoplasmatales</taxon>
        <taxon>Spiroplasmataceae</taxon>
        <taxon>Spiroplasma</taxon>
    </lineage>
</organism>
<dbReference type="EMBL" id="CP038013">
    <property type="protein sequence ID" value="QBQ07413.1"/>
    <property type="molecule type" value="Genomic_DNA"/>
</dbReference>
<sequence>MEAIHQKFPFCCKKDSIFFSTLLENYIALRDKYSGIDILNNDYNLYKNLSNCNLEVLYKKVITITSTLENVIVKQLEKKLWDIASLLFIYYIKLMFQKISEDFNHEQFIKFIKDESIESQIITMTNITNQAWIIIKKLFEDIETYNQTDLN</sequence>
<evidence type="ECO:0000313" key="2">
    <source>
        <dbReference type="Proteomes" id="UP000294309"/>
    </source>
</evidence>